<accession>A0A1X7UD12</accession>
<sequence>MRHSAFTWQSKKHTSVALSKAEAYIGLAGAAQYAVSLKLLYQVIADTLDKPVLINEDNQEANAISRNPQYHRKVKHIDIKYYFIREQVHNLNIELQYCCTSKTIADMLTKGLGRVQLQKSRELAGIKELTVCK</sequence>
<dbReference type="PANTHER" id="PTHR11439:SF483">
    <property type="entry name" value="PEPTIDE SYNTHASE GLIP-LIKE, PUTATIVE (AFU_ORTHOLOGUE AFUA_3G12920)-RELATED"/>
    <property type="match status" value="1"/>
</dbReference>
<proteinExistence type="predicted"/>
<organism evidence="1">
    <name type="scientific">Amphimedon queenslandica</name>
    <name type="common">Sponge</name>
    <dbReference type="NCBI Taxonomy" id="400682"/>
    <lineage>
        <taxon>Eukaryota</taxon>
        <taxon>Metazoa</taxon>
        <taxon>Porifera</taxon>
        <taxon>Demospongiae</taxon>
        <taxon>Heteroscleromorpha</taxon>
        <taxon>Haplosclerida</taxon>
        <taxon>Niphatidae</taxon>
        <taxon>Amphimedon</taxon>
    </lineage>
</organism>
<name>A0A1X7UD12_AMPQE</name>
<reference evidence="1" key="1">
    <citation type="submission" date="2017-05" db="UniProtKB">
        <authorList>
            <consortium name="EnsemblMetazoa"/>
        </authorList>
    </citation>
    <scope>IDENTIFICATION</scope>
</reference>
<evidence type="ECO:0008006" key="2">
    <source>
        <dbReference type="Google" id="ProtNLM"/>
    </source>
</evidence>
<dbReference type="eggNOG" id="KOG0017">
    <property type="taxonomic scope" value="Eukaryota"/>
</dbReference>
<dbReference type="STRING" id="400682.A0A1X7UD12"/>
<dbReference type="AlphaFoldDB" id="A0A1X7UD12"/>
<evidence type="ECO:0000313" key="1">
    <source>
        <dbReference type="EnsemblMetazoa" id="Aqu2.1.25357_001"/>
    </source>
</evidence>
<dbReference type="InParanoid" id="A0A1X7UD12"/>
<dbReference type="PANTHER" id="PTHR11439">
    <property type="entry name" value="GAG-POL-RELATED RETROTRANSPOSON"/>
    <property type="match status" value="1"/>
</dbReference>
<dbReference type="CDD" id="cd09272">
    <property type="entry name" value="RNase_HI_RT_Ty1"/>
    <property type="match status" value="1"/>
</dbReference>
<protein>
    <recommendedName>
        <fullName evidence="2">Reverse transcriptase Ty1/copia-type domain-containing protein</fullName>
    </recommendedName>
</protein>
<dbReference type="EnsemblMetazoa" id="Aqu2.1.25357_001">
    <property type="protein sequence ID" value="Aqu2.1.25357_001"/>
    <property type="gene ID" value="Aqu2.1.25357"/>
</dbReference>